<dbReference type="PIRSF" id="PIRSF006171">
    <property type="entry name" value="RR_citrat_malat"/>
    <property type="match status" value="1"/>
</dbReference>
<dbReference type="AlphaFoldDB" id="A0A839E6G2"/>
<keyword evidence="6 9" id="KW-0238">DNA-binding</keyword>
<dbReference type="PANTHER" id="PTHR45526:SF1">
    <property type="entry name" value="TRANSCRIPTIONAL REGULATORY PROTEIN DCUR-RELATED"/>
    <property type="match status" value="1"/>
</dbReference>
<dbReference type="InterPro" id="IPR051271">
    <property type="entry name" value="2C-system_Tx_regulators"/>
</dbReference>
<reference evidence="12 13" key="1">
    <citation type="submission" date="2020-07" db="EMBL/GenBank/DDBJ databases">
        <title>Sequencing the genomes of 1000 actinobacteria strains.</title>
        <authorList>
            <person name="Klenk H.-P."/>
        </authorList>
    </citation>
    <scope>NUCLEOTIDE SEQUENCE [LARGE SCALE GENOMIC DNA]</scope>
    <source>
        <strain evidence="12 13">DSM 19663</strain>
    </source>
</reference>
<evidence type="ECO:0000256" key="8">
    <source>
        <dbReference type="ARBA" id="ARBA00023163"/>
    </source>
</evidence>
<evidence type="ECO:0000256" key="10">
    <source>
        <dbReference type="PROSITE-ProRule" id="PRU00169"/>
    </source>
</evidence>
<feature type="modified residue" description="4-aspartylphosphate" evidence="10">
    <location>
        <position position="57"/>
    </location>
</feature>
<evidence type="ECO:0000256" key="7">
    <source>
        <dbReference type="ARBA" id="ARBA00023159"/>
    </source>
</evidence>
<evidence type="ECO:0000256" key="3">
    <source>
        <dbReference type="ARBA" id="ARBA00022553"/>
    </source>
</evidence>
<keyword evidence="13" id="KW-1185">Reference proteome</keyword>
<evidence type="ECO:0000256" key="9">
    <source>
        <dbReference type="PIRNR" id="PIRNR006171"/>
    </source>
</evidence>
<keyword evidence="4 9" id="KW-0902">Two-component regulatory system</keyword>
<evidence type="ECO:0000313" key="13">
    <source>
        <dbReference type="Proteomes" id="UP000585905"/>
    </source>
</evidence>
<keyword evidence="7 9" id="KW-0010">Activator</keyword>
<feature type="domain" description="Response regulatory" evidence="11">
    <location>
        <begin position="6"/>
        <end position="123"/>
    </location>
</feature>
<evidence type="ECO:0000256" key="2">
    <source>
        <dbReference type="ARBA" id="ARBA00022490"/>
    </source>
</evidence>
<name>A0A839E6G2_9MICO</name>
<keyword evidence="8 9" id="KW-0804">Transcription</keyword>
<dbReference type="GO" id="GO:0003677">
    <property type="term" value="F:DNA binding"/>
    <property type="evidence" value="ECO:0007669"/>
    <property type="project" value="UniProtKB-KW"/>
</dbReference>
<evidence type="ECO:0000256" key="5">
    <source>
        <dbReference type="ARBA" id="ARBA00023015"/>
    </source>
</evidence>
<dbReference type="EMBL" id="JACGWX010000002">
    <property type="protein sequence ID" value="MBA8847380.1"/>
    <property type="molecule type" value="Genomic_DNA"/>
</dbReference>
<evidence type="ECO:0000256" key="4">
    <source>
        <dbReference type="ARBA" id="ARBA00023012"/>
    </source>
</evidence>
<dbReference type="Pfam" id="PF00072">
    <property type="entry name" value="Response_reg"/>
    <property type="match status" value="1"/>
</dbReference>
<dbReference type="GO" id="GO:0005737">
    <property type="term" value="C:cytoplasm"/>
    <property type="evidence" value="ECO:0007669"/>
    <property type="project" value="UniProtKB-SubCell"/>
</dbReference>
<dbReference type="SUPFAM" id="SSF52172">
    <property type="entry name" value="CheY-like"/>
    <property type="match status" value="1"/>
</dbReference>
<organism evidence="12 13">
    <name type="scientific">Microcella alkalica</name>
    <dbReference type="NCBI Taxonomy" id="355930"/>
    <lineage>
        <taxon>Bacteria</taxon>
        <taxon>Bacillati</taxon>
        <taxon>Actinomycetota</taxon>
        <taxon>Actinomycetes</taxon>
        <taxon>Micrococcales</taxon>
        <taxon>Microbacteriaceae</taxon>
        <taxon>Microcella</taxon>
    </lineage>
</organism>
<dbReference type="SUPFAM" id="SSF46785">
    <property type="entry name" value="Winged helix' DNA-binding domain"/>
    <property type="match status" value="1"/>
</dbReference>
<evidence type="ECO:0000256" key="1">
    <source>
        <dbReference type="ARBA" id="ARBA00004496"/>
    </source>
</evidence>
<keyword evidence="3 10" id="KW-0597">Phosphoprotein</keyword>
<accession>A0A839E6G2</accession>
<evidence type="ECO:0000259" key="11">
    <source>
        <dbReference type="PROSITE" id="PS50110"/>
    </source>
</evidence>
<keyword evidence="5 9" id="KW-0805">Transcription regulation</keyword>
<dbReference type="GO" id="GO:0000156">
    <property type="term" value="F:phosphorelay response regulator activity"/>
    <property type="evidence" value="ECO:0007669"/>
    <property type="project" value="TreeGrafter"/>
</dbReference>
<dbReference type="InterPro" id="IPR011006">
    <property type="entry name" value="CheY-like_superfamily"/>
</dbReference>
<sequence>MTAQPNVVVVDDDVAVAALHERFVVAHGRFHVAAVAHTGPLALEEIRRIRPDLVLLDFYLPGLSGLELLRELRAGGGQQPEVIAVTAARDVESVRQARAAGVRHYLVKPFGPAQLHDRLDEILLERSVLERSPASAHLDQSSIDALLAGASRRPTPLPKGLSAETLAAVDRAVPPDGQRSATEIGESVGISRVAARRYLEHLASIGRVERSLDYATAGRPSVRYRASRAARS</sequence>
<keyword evidence="2 9" id="KW-0963">Cytoplasm</keyword>
<dbReference type="Proteomes" id="UP000585905">
    <property type="component" value="Unassembled WGS sequence"/>
</dbReference>
<evidence type="ECO:0000256" key="6">
    <source>
        <dbReference type="ARBA" id="ARBA00023125"/>
    </source>
</evidence>
<evidence type="ECO:0000313" key="12">
    <source>
        <dbReference type="EMBL" id="MBA8847380.1"/>
    </source>
</evidence>
<comment type="caution">
    <text evidence="12">The sequence shown here is derived from an EMBL/GenBank/DDBJ whole genome shotgun (WGS) entry which is preliminary data.</text>
</comment>
<gene>
    <name evidence="12" type="ORF">FHX53_000965</name>
</gene>
<protein>
    <recommendedName>
        <fullName evidence="9">Transcriptional regulatory protein</fullName>
    </recommendedName>
</protein>
<dbReference type="RefSeq" id="WP_182490232.1">
    <property type="nucleotide sequence ID" value="NZ_BAAAOV010000013.1"/>
</dbReference>
<dbReference type="InterPro" id="IPR024187">
    <property type="entry name" value="Sig_transdc_resp-reg_cit/mal"/>
</dbReference>
<dbReference type="InterPro" id="IPR001789">
    <property type="entry name" value="Sig_transdc_resp-reg_receiver"/>
</dbReference>
<dbReference type="PANTHER" id="PTHR45526">
    <property type="entry name" value="TRANSCRIPTIONAL REGULATORY PROTEIN DPIA"/>
    <property type="match status" value="1"/>
</dbReference>
<dbReference type="SMART" id="SM00448">
    <property type="entry name" value="REC"/>
    <property type="match status" value="1"/>
</dbReference>
<dbReference type="InterPro" id="IPR036390">
    <property type="entry name" value="WH_DNA-bd_sf"/>
</dbReference>
<proteinExistence type="predicted"/>
<comment type="subcellular location">
    <subcellularLocation>
        <location evidence="1 9">Cytoplasm</location>
    </subcellularLocation>
</comment>
<dbReference type="Gene3D" id="3.40.50.2300">
    <property type="match status" value="1"/>
</dbReference>
<dbReference type="GO" id="GO:0003700">
    <property type="term" value="F:DNA-binding transcription factor activity"/>
    <property type="evidence" value="ECO:0007669"/>
    <property type="project" value="InterPro"/>
</dbReference>
<dbReference type="PROSITE" id="PS50110">
    <property type="entry name" value="RESPONSE_REGULATORY"/>
    <property type="match status" value="1"/>
</dbReference>